<gene>
    <name evidence="1" type="ORF">EIN_107910</name>
</gene>
<organism evidence="1 2">
    <name type="scientific">Entamoeba invadens IP1</name>
    <dbReference type="NCBI Taxonomy" id="370355"/>
    <lineage>
        <taxon>Eukaryota</taxon>
        <taxon>Amoebozoa</taxon>
        <taxon>Evosea</taxon>
        <taxon>Archamoebae</taxon>
        <taxon>Mastigamoebida</taxon>
        <taxon>Entamoebidae</taxon>
        <taxon>Entamoeba</taxon>
    </lineage>
</organism>
<proteinExistence type="predicted"/>
<keyword evidence="2" id="KW-1185">Reference proteome</keyword>
<dbReference type="Proteomes" id="UP000014680">
    <property type="component" value="Unassembled WGS sequence"/>
</dbReference>
<evidence type="ECO:0000313" key="2">
    <source>
        <dbReference type="Proteomes" id="UP000014680"/>
    </source>
</evidence>
<dbReference type="RefSeq" id="XP_004183709.1">
    <property type="nucleotide sequence ID" value="XM_004183661.1"/>
</dbReference>
<reference evidence="1 2" key="1">
    <citation type="submission" date="2012-10" db="EMBL/GenBank/DDBJ databases">
        <authorList>
            <person name="Zafar N."/>
            <person name="Inman J."/>
            <person name="Hall N."/>
            <person name="Lorenzi H."/>
            <person name="Caler E."/>
        </authorList>
    </citation>
    <scope>NUCLEOTIDE SEQUENCE [LARGE SCALE GENOMIC DNA]</scope>
    <source>
        <strain evidence="1 2">IP1</strain>
    </source>
</reference>
<dbReference type="KEGG" id="eiv:EIN_107910"/>
<dbReference type="VEuPathDB" id="AmoebaDB:EIN_107910"/>
<protein>
    <submittedName>
        <fullName evidence="1">Uncharacterized protein</fullName>
    </submittedName>
</protein>
<evidence type="ECO:0000313" key="1">
    <source>
        <dbReference type="EMBL" id="ELP84363.1"/>
    </source>
</evidence>
<name>L7FKE1_ENTIV</name>
<dbReference type="GeneID" id="14883339"/>
<accession>L7FKE1</accession>
<sequence length="276" mass="31498">MSHHRQILNFETTTIGTISMFNVIVEKIVLHQSVKQVTIENVYGDVYLDDCVLEMLVIKNYNGRTLAINNTVLNDFSLTDTQKTCVSFVHKTSPSSVEITDKMVLNCDVIQSFSVSNYDPFDFIVESDESDVKCEFVAKEVNYNGILKRMSISRYVGNADLSFFEIKSFDLRQPEFSNNTKVSLTLGNVEEAIFLNMNFEKLELGIVVNLEMYSTCVTSLVAKHLYTFGYQDSTFENIKAHTIGKIIGLRNSIKNLEVEKKVEKFVLKILGRFDHF</sequence>
<dbReference type="EMBL" id="KB207136">
    <property type="protein sequence ID" value="ELP84363.1"/>
    <property type="molecule type" value="Genomic_DNA"/>
</dbReference>
<dbReference type="AlphaFoldDB" id="L7FKE1"/>